<accession>M2ST08</accession>
<dbReference type="EMBL" id="KB445651">
    <property type="protein sequence ID" value="EMD60216.1"/>
    <property type="molecule type" value="Genomic_DNA"/>
</dbReference>
<reference evidence="1 2" key="1">
    <citation type="journal article" date="2012" name="PLoS Pathog.">
        <title>Diverse lifestyles and strategies of plant pathogenesis encoded in the genomes of eighteen Dothideomycetes fungi.</title>
        <authorList>
            <person name="Ohm R.A."/>
            <person name="Feau N."/>
            <person name="Henrissat B."/>
            <person name="Schoch C.L."/>
            <person name="Horwitz B.A."/>
            <person name="Barry K.W."/>
            <person name="Condon B.J."/>
            <person name="Copeland A.C."/>
            <person name="Dhillon B."/>
            <person name="Glaser F."/>
            <person name="Hesse C.N."/>
            <person name="Kosti I."/>
            <person name="LaButti K."/>
            <person name="Lindquist E.A."/>
            <person name="Lucas S."/>
            <person name="Salamov A.A."/>
            <person name="Bradshaw R.E."/>
            <person name="Ciuffetti L."/>
            <person name="Hamelin R.C."/>
            <person name="Kema G.H.J."/>
            <person name="Lawrence C."/>
            <person name="Scott J.A."/>
            <person name="Spatafora J.W."/>
            <person name="Turgeon B.G."/>
            <person name="de Wit P.J.G.M."/>
            <person name="Zhong S."/>
            <person name="Goodwin S.B."/>
            <person name="Grigoriev I.V."/>
        </authorList>
    </citation>
    <scope>NUCLEOTIDE SEQUENCE [LARGE SCALE GENOMIC DNA]</scope>
    <source>
        <strain evidence="2">ND90Pr / ATCC 201652</strain>
    </source>
</reference>
<protein>
    <submittedName>
        <fullName evidence="1">Uncharacterized protein</fullName>
    </submittedName>
</protein>
<dbReference type="Proteomes" id="UP000016934">
    <property type="component" value="Unassembled WGS sequence"/>
</dbReference>
<proteinExistence type="predicted"/>
<dbReference type="GeneID" id="19139798"/>
<dbReference type="AlphaFoldDB" id="M2ST08"/>
<dbReference type="OrthoDB" id="10606455at2759"/>
<sequence length="196" mass="22344">MRTWPTGHCEHESKALVDPSHGPFTLDIHFQTHYSNSCPCRQKNIPHAFQLSDSELRSQWRTAFRTSDLYMTGTNRIPDTLFELFPLFARFAGRNINTLMIWQVCVIYIDSAWHREGIFDHLCYLLRDLALGSEHEMQITAPADDSVGDDNIVDDEEDYVMSGDEDSVLGGKGGKAWEEMMTRIGCCGYIASSIWT</sequence>
<organism evidence="1 2">
    <name type="scientific">Cochliobolus sativus (strain ND90Pr / ATCC 201652)</name>
    <name type="common">Common root rot and spot blotch fungus</name>
    <name type="synonym">Bipolaris sorokiniana</name>
    <dbReference type="NCBI Taxonomy" id="665912"/>
    <lineage>
        <taxon>Eukaryota</taxon>
        <taxon>Fungi</taxon>
        <taxon>Dikarya</taxon>
        <taxon>Ascomycota</taxon>
        <taxon>Pezizomycotina</taxon>
        <taxon>Dothideomycetes</taxon>
        <taxon>Pleosporomycetidae</taxon>
        <taxon>Pleosporales</taxon>
        <taxon>Pleosporineae</taxon>
        <taxon>Pleosporaceae</taxon>
        <taxon>Bipolaris</taxon>
    </lineage>
</organism>
<name>M2ST08_COCSN</name>
<keyword evidence="2" id="KW-1185">Reference proteome</keyword>
<dbReference type="KEGG" id="bsc:COCSADRAFT_40657"/>
<dbReference type="RefSeq" id="XP_007704143.1">
    <property type="nucleotide sequence ID" value="XM_007705953.1"/>
</dbReference>
<evidence type="ECO:0000313" key="1">
    <source>
        <dbReference type="EMBL" id="EMD60216.1"/>
    </source>
</evidence>
<gene>
    <name evidence="1" type="ORF">COCSADRAFT_40657</name>
</gene>
<reference evidence="2" key="2">
    <citation type="journal article" date="2013" name="PLoS Genet.">
        <title>Comparative genome structure, secondary metabolite, and effector coding capacity across Cochliobolus pathogens.</title>
        <authorList>
            <person name="Condon B.J."/>
            <person name="Leng Y."/>
            <person name="Wu D."/>
            <person name="Bushley K.E."/>
            <person name="Ohm R.A."/>
            <person name="Otillar R."/>
            <person name="Martin J."/>
            <person name="Schackwitz W."/>
            <person name="Grimwood J."/>
            <person name="MohdZainudin N."/>
            <person name="Xue C."/>
            <person name="Wang R."/>
            <person name="Manning V.A."/>
            <person name="Dhillon B."/>
            <person name="Tu Z.J."/>
            <person name="Steffenson B.J."/>
            <person name="Salamov A."/>
            <person name="Sun H."/>
            <person name="Lowry S."/>
            <person name="LaButti K."/>
            <person name="Han J."/>
            <person name="Copeland A."/>
            <person name="Lindquist E."/>
            <person name="Barry K."/>
            <person name="Schmutz J."/>
            <person name="Baker S.E."/>
            <person name="Ciuffetti L.M."/>
            <person name="Grigoriev I.V."/>
            <person name="Zhong S."/>
            <person name="Turgeon B.G."/>
        </authorList>
    </citation>
    <scope>NUCLEOTIDE SEQUENCE [LARGE SCALE GENOMIC DNA]</scope>
    <source>
        <strain evidence="2">ND90Pr / ATCC 201652</strain>
    </source>
</reference>
<dbReference type="HOGENOM" id="CLU_1390107_0_0_1"/>
<evidence type="ECO:0000313" key="2">
    <source>
        <dbReference type="Proteomes" id="UP000016934"/>
    </source>
</evidence>